<evidence type="ECO:0000313" key="4">
    <source>
        <dbReference type="Proteomes" id="UP000008632"/>
    </source>
</evidence>
<proteinExistence type="predicted"/>
<dbReference type="InterPro" id="IPR051207">
    <property type="entry name" value="ComplexI_NDUFA9_subunit"/>
</dbReference>
<dbReference type="Pfam" id="PF01370">
    <property type="entry name" value="Epimerase"/>
    <property type="match status" value="1"/>
</dbReference>
<dbReference type="InterPro" id="IPR036291">
    <property type="entry name" value="NAD(P)-bd_dom_sf"/>
</dbReference>
<protein>
    <submittedName>
        <fullName evidence="3">NAD-dependent epimerase/dehydratase</fullName>
    </submittedName>
</protein>
<dbReference type="PANTHER" id="PTHR12126:SF11">
    <property type="entry name" value="NADH DEHYDROGENASE [UBIQUINONE] 1 ALPHA SUBCOMPLEX SUBUNIT 9, MITOCHONDRIAL"/>
    <property type="match status" value="1"/>
</dbReference>
<gene>
    <name evidence="3" type="ordered locus">Psesu_2870</name>
</gene>
<organism evidence="3 4">
    <name type="scientific">Pseudoxanthomonas suwonensis (strain 11-1)</name>
    <dbReference type="NCBI Taxonomy" id="743721"/>
    <lineage>
        <taxon>Bacteria</taxon>
        <taxon>Pseudomonadati</taxon>
        <taxon>Pseudomonadota</taxon>
        <taxon>Gammaproteobacteria</taxon>
        <taxon>Lysobacterales</taxon>
        <taxon>Lysobacteraceae</taxon>
        <taxon>Pseudoxanthomonas</taxon>
    </lineage>
</organism>
<dbReference type="Proteomes" id="UP000008632">
    <property type="component" value="Chromosome"/>
</dbReference>
<keyword evidence="1" id="KW-0472">Membrane</keyword>
<reference evidence="3 4" key="1">
    <citation type="submission" date="2011-01" db="EMBL/GenBank/DDBJ databases">
        <title>Complete sequence of Pseudoxanthomonas suwonensis 11-1.</title>
        <authorList>
            <consortium name="US DOE Joint Genome Institute"/>
            <person name="Lucas S."/>
            <person name="Copeland A."/>
            <person name="Lapidus A."/>
            <person name="Cheng J.-F."/>
            <person name="Goodwin L."/>
            <person name="Pitluck S."/>
            <person name="Teshima H."/>
            <person name="Detter J.C."/>
            <person name="Han C."/>
            <person name="Tapia R."/>
            <person name="Land M."/>
            <person name="Hauser L."/>
            <person name="Kyrpides N."/>
            <person name="Ivanova N."/>
            <person name="Ovchinnikova G."/>
            <person name="Siebers A.K."/>
            <person name="Allgaier M."/>
            <person name="Thelen M.P."/>
            <person name="Hugenholtz P."/>
            <person name="Gladden J."/>
            <person name="Woyke T."/>
        </authorList>
    </citation>
    <scope>NUCLEOTIDE SEQUENCE [LARGE SCALE GENOMIC DNA]</scope>
    <source>
        <strain evidence="4">11-1</strain>
    </source>
</reference>
<feature type="transmembrane region" description="Helical" evidence="1">
    <location>
        <begin position="296"/>
        <end position="317"/>
    </location>
</feature>
<dbReference type="InterPro" id="IPR025695">
    <property type="entry name" value="DoxX-like"/>
</dbReference>
<dbReference type="SUPFAM" id="SSF51735">
    <property type="entry name" value="NAD(P)-binding Rossmann-fold domains"/>
    <property type="match status" value="1"/>
</dbReference>
<dbReference type="AlphaFoldDB" id="E6WWZ6"/>
<evidence type="ECO:0000256" key="1">
    <source>
        <dbReference type="SAM" id="Phobius"/>
    </source>
</evidence>
<dbReference type="GO" id="GO:0044877">
    <property type="term" value="F:protein-containing complex binding"/>
    <property type="evidence" value="ECO:0007669"/>
    <property type="project" value="TreeGrafter"/>
</dbReference>
<accession>E6WWZ6</accession>
<dbReference type="EMBL" id="CP002446">
    <property type="protein sequence ID" value="ADV28695.1"/>
    <property type="molecule type" value="Genomic_DNA"/>
</dbReference>
<dbReference type="Gene3D" id="3.40.50.720">
    <property type="entry name" value="NAD(P)-binding Rossmann-like Domain"/>
    <property type="match status" value="1"/>
</dbReference>
<dbReference type="InterPro" id="IPR001509">
    <property type="entry name" value="Epimerase_deHydtase"/>
</dbReference>
<dbReference type="KEGG" id="psu:Psesu_2870"/>
<name>E6WWZ6_PSEUU</name>
<feature type="domain" description="NAD-dependent epimerase/dehydratase" evidence="2">
    <location>
        <begin position="1"/>
        <end position="186"/>
    </location>
</feature>
<dbReference type="Pfam" id="PF13781">
    <property type="entry name" value="DoxX_3"/>
    <property type="match status" value="1"/>
</dbReference>
<feature type="transmembrane region" description="Helical" evidence="1">
    <location>
        <begin position="337"/>
        <end position="357"/>
    </location>
</feature>
<keyword evidence="1" id="KW-1133">Transmembrane helix</keyword>
<feature type="transmembrane region" description="Helical" evidence="1">
    <location>
        <begin position="362"/>
        <end position="381"/>
    </location>
</feature>
<dbReference type="eggNOG" id="COG0702">
    <property type="taxonomic scope" value="Bacteria"/>
</dbReference>
<evidence type="ECO:0000313" key="3">
    <source>
        <dbReference type="EMBL" id="ADV28695.1"/>
    </source>
</evidence>
<keyword evidence="1" id="KW-0812">Transmembrane</keyword>
<dbReference type="HOGENOM" id="CLU_007383_6_5_6"/>
<feature type="transmembrane region" description="Helical" evidence="1">
    <location>
        <begin position="393"/>
        <end position="409"/>
    </location>
</feature>
<sequence length="418" mass="44318">MLVAGGSGMIGGAVVRRLRQSGHEVVLAGRAPASGVQLDFNAMPPCAELVRRLQGYDVLVNAVGIFQAQAEQGFDAVHVKAVAALFGAAVQAGVGRLVHVSALGAELGGATAYFDSKGRAEVLLRQLPVPVTIVRPSLVYSPEGNSTRFFLRLARLPLLPLPGGGGQLVQPVHVEDLAEAVARVATCADPPAVLDAVGPRPLPLREYLRLLGAAHGQAPRVVHLPLAPLRPLLPLAARLTGGLVGPDSLRMLEAGNTGDAAGITNLLGRPPRDPALFVDAHDVEAGAALRLQRALLWLRLTLAAMWLGTAWVSLWGYPREDSLALLARLGLHDGPAMFALWSGAVLDGLLGLGMLVLPWRRLVYLAQLLLMAGYTVLITIWLPEFWLHPFGPLLKNIPIAGAILALILLDRPHGPDHR</sequence>
<keyword evidence="4" id="KW-1185">Reference proteome</keyword>
<dbReference type="PANTHER" id="PTHR12126">
    <property type="entry name" value="NADH-UBIQUINONE OXIDOREDUCTASE 39 KDA SUBUNIT-RELATED"/>
    <property type="match status" value="1"/>
</dbReference>
<evidence type="ECO:0000259" key="2">
    <source>
        <dbReference type="Pfam" id="PF01370"/>
    </source>
</evidence>
<dbReference type="STRING" id="743721.Psesu_2870"/>